<dbReference type="InterPro" id="IPR020084">
    <property type="entry name" value="NUDIX_hydrolase_CS"/>
</dbReference>
<dbReference type="Proteomes" id="UP000178930">
    <property type="component" value="Unassembled WGS sequence"/>
</dbReference>
<evidence type="ECO:0000256" key="1">
    <source>
        <dbReference type="ARBA" id="ARBA00022801"/>
    </source>
</evidence>
<dbReference type="Gene3D" id="3.90.79.10">
    <property type="entry name" value="Nucleoside Triphosphate Pyrophosphohydrolase"/>
    <property type="match status" value="1"/>
</dbReference>
<dbReference type="SUPFAM" id="SSF55811">
    <property type="entry name" value="Nudix"/>
    <property type="match status" value="1"/>
</dbReference>
<dbReference type="PANTHER" id="PTHR10885:SF0">
    <property type="entry name" value="ISOPENTENYL-DIPHOSPHATE DELTA-ISOMERASE"/>
    <property type="match status" value="1"/>
</dbReference>
<accession>A0A1G1XW85</accession>
<dbReference type="PANTHER" id="PTHR10885">
    <property type="entry name" value="ISOPENTENYL-DIPHOSPHATE DELTA-ISOMERASE"/>
    <property type="match status" value="1"/>
</dbReference>
<reference evidence="3 4" key="1">
    <citation type="journal article" date="2016" name="Nat. Commun.">
        <title>Thousands of microbial genomes shed light on interconnected biogeochemical processes in an aquifer system.</title>
        <authorList>
            <person name="Anantharaman K."/>
            <person name="Brown C.T."/>
            <person name="Hug L.A."/>
            <person name="Sharon I."/>
            <person name="Castelle C.J."/>
            <person name="Probst A.J."/>
            <person name="Thomas B.C."/>
            <person name="Singh A."/>
            <person name="Wilkins M.J."/>
            <person name="Karaoz U."/>
            <person name="Brodie E.L."/>
            <person name="Williams K.H."/>
            <person name="Hubbard S.S."/>
            <person name="Banfield J.F."/>
        </authorList>
    </citation>
    <scope>NUCLEOTIDE SEQUENCE [LARGE SCALE GENOMIC DNA]</scope>
</reference>
<evidence type="ECO:0000259" key="2">
    <source>
        <dbReference type="PROSITE" id="PS51462"/>
    </source>
</evidence>
<dbReference type="InterPro" id="IPR000086">
    <property type="entry name" value="NUDIX_hydrolase_dom"/>
</dbReference>
<protein>
    <recommendedName>
        <fullName evidence="2">Nudix hydrolase domain-containing protein</fullName>
    </recommendedName>
</protein>
<evidence type="ECO:0000313" key="4">
    <source>
        <dbReference type="Proteomes" id="UP000178930"/>
    </source>
</evidence>
<keyword evidence="1" id="KW-0378">Hydrolase</keyword>
<sequence>MDTSEYIDIVNDNNKVIGVATLEEMYVKKYNHRIVHIFVLHPEEKKIYFQKRADTKSFLPGYYCSSAGGHVKSGESYTEAAQRELYEELGLKTKLNPVHSFIFISNGHKRFITLFTTYAKKGFVFQDGEVASGKFFSIDTAKRLVDKAEKIHPQLNLCFQWFYKNRVSFML</sequence>
<dbReference type="PROSITE" id="PS00893">
    <property type="entry name" value="NUDIX_BOX"/>
    <property type="match status" value="1"/>
</dbReference>
<name>A0A1G1XW85_9BACT</name>
<dbReference type="PROSITE" id="PS51462">
    <property type="entry name" value="NUDIX"/>
    <property type="match status" value="1"/>
</dbReference>
<dbReference type="AlphaFoldDB" id="A0A1G1XW85"/>
<dbReference type="STRING" id="1797532.A2729_05250"/>
<evidence type="ECO:0000313" key="3">
    <source>
        <dbReference type="EMBL" id="OGY43860.1"/>
    </source>
</evidence>
<dbReference type="InterPro" id="IPR015797">
    <property type="entry name" value="NUDIX_hydrolase-like_dom_sf"/>
</dbReference>
<proteinExistence type="predicted"/>
<dbReference type="Pfam" id="PF00293">
    <property type="entry name" value="NUDIX"/>
    <property type="match status" value="1"/>
</dbReference>
<dbReference type="EMBL" id="MHIB01000028">
    <property type="protein sequence ID" value="OGY43860.1"/>
    <property type="molecule type" value="Genomic_DNA"/>
</dbReference>
<comment type="caution">
    <text evidence="3">The sequence shown here is derived from an EMBL/GenBank/DDBJ whole genome shotgun (WGS) entry which is preliminary data.</text>
</comment>
<organism evidence="3 4">
    <name type="scientific">Candidatus Buchananbacteria bacterium RIFCSPHIGHO2_01_FULL_39_14</name>
    <dbReference type="NCBI Taxonomy" id="1797532"/>
    <lineage>
        <taxon>Bacteria</taxon>
        <taxon>Candidatus Buchananiibacteriota</taxon>
    </lineage>
</organism>
<dbReference type="GO" id="GO:0016787">
    <property type="term" value="F:hydrolase activity"/>
    <property type="evidence" value="ECO:0007669"/>
    <property type="project" value="UniProtKB-KW"/>
</dbReference>
<feature type="domain" description="Nudix hydrolase" evidence="2">
    <location>
        <begin position="30"/>
        <end position="159"/>
    </location>
</feature>
<gene>
    <name evidence="3" type="ORF">A2729_05250</name>
</gene>
<dbReference type="CDD" id="cd04692">
    <property type="entry name" value="NUDIX_Hydrolase"/>
    <property type="match status" value="1"/>
</dbReference>